<accession>A0A9E6XV92</accession>
<dbReference type="EC" id="3.1.3.-" evidence="1"/>
<proteinExistence type="predicted"/>
<evidence type="ECO:0000313" key="2">
    <source>
        <dbReference type="Proteomes" id="UP001162834"/>
    </source>
</evidence>
<dbReference type="Pfam" id="PF13344">
    <property type="entry name" value="Hydrolase_6"/>
    <property type="match status" value="1"/>
</dbReference>
<dbReference type="Gene3D" id="3.40.50.1000">
    <property type="entry name" value="HAD superfamily/HAD-like"/>
    <property type="match status" value="2"/>
</dbReference>
<dbReference type="Pfam" id="PF13242">
    <property type="entry name" value="Hydrolase_like"/>
    <property type="match status" value="1"/>
</dbReference>
<dbReference type="KEGG" id="sbae:DSM104329_00779"/>
<dbReference type="GO" id="GO:0005737">
    <property type="term" value="C:cytoplasm"/>
    <property type="evidence" value="ECO:0007669"/>
    <property type="project" value="TreeGrafter"/>
</dbReference>
<dbReference type="InterPro" id="IPR023214">
    <property type="entry name" value="HAD_sf"/>
</dbReference>
<keyword evidence="1" id="KW-0378">Hydrolase</keyword>
<dbReference type="EMBL" id="CP087164">
    <property type="protein sequence ID" value="UGS34401.1"/>
    <property type="molecule type" value="Genomic_DNA"/>
</dbReference>
<sequence>MPLIDGLPDVDGLIFDIDGTLVLGARPGGEGGRALPGALELVETLQSRDVPLVFCTNGSSQPPRRYVEHLRAAGFAVSARDCLTPPVVAARMIAAHVARPRALVIGGEGIEEPLEDGGVEIVAPERWPEANVVLVGHDRGLDAAKIEAACQAIWAGAAFFLTSDAPSFPARGGRAVGLSSVIGAGLAHVTGVRPRLTGKPSQAVMDAAAGMLGLDAGRVAVVGDDLALEIEMAKAAGAASVLTLTGTSTAEDVDRRSTVDRPDLVLEDLTHLLARLG</sequence>
<dbReference type="InterPro" id="IPR036412">
    <property type="entry name" value="HAD-like_sf"/>
</dbReference>
<dbReference type="PANTHER" id="PTHR19288:SF46">
    <property type="entry name" value="HALOACID DEHALOGENASE-LIKE HYDROLASE DOMAIN-CONTAINING PROTEIN 2"/>
    <property type="match status" value="1"/>
</dbReference>
<dbReference type="RefSeq" id="WP_259314076.1">
    <property type="nucleotide sequence ID" value="NZ_CP087164.1"/>
</dbReference>
<reference evidence="1" key="1">
    <citation type="journal article" date="2022" name="Int. J. Syst. Evol. Microbiol.">
        <title>Pseudomonas aegrilactucae sp. nov. and Pseudomonas morbosilactucae sp. nov., pathogens causing bacterial rot of lettuce in Japan.</title>
        <authorList>
            <person name="Sawada H."/>
            <person name="Fujikawa T."/>
            <person name="Satou M."/>
        </authorList>
    </citation>
    <scope>NUCLEOTIDE SEQUENCE</scope>
    <source>
        <strain evidence="1">0166_1</strain>
    </source>
</reference>
<keyword evidence="2" id="KW-1185">Reference proteome</keyword>
<dbReference type="PANTHER" id="PTHR19288">
    <property type="entry name" value="4-NITROPHENYLPHOSPHATASE-RELATED"/>
    <property type="match status" value="1"/>
</dbReference>
<organism evidence="1 2">
    <name type="scientific">Capillimicrobium parvum</name>
    <dbReference type="NCBI Taxonomy" id="2884022"/>
    <lineage>
        <taxon>Bacteria</taxon>
        <taxon>Bacillati</taxon>
        <taxon>Actinomycetota</taxon>
        <taxon>Thermoleophilia</taxon>
        <taxon>Solirubrobacterales</taxon>
        <taxon>Capillimicrobiaceae</taxon>
        <taxon>Capillimicrobium</taxon>
    </lineage>
</organism>
<dbReference type="AlphaFoldDB" id="A0A9E6XV92"/>
<name>A0A9E6XV92_9ACTN</name>
<dbReference type="InterPro" id="IPR006357">
    <property type="entry name" value="HAD-SF_hydro_IIA"/>
</dbReference>
<dbReference type="GO" id="GO:0016791">
    <property type="term" value="F:phosphatase activity"/>
    <property type="evidence" value="ECO:0007669"/>
    <property type="project" value="TreeGrafter"/>
</dbReference>
<evidence type="ECO:0000313" key="1">
    <source>
        <dbReference type="EMBL" id="UGS34401.1"/>
    </source>
</evidence>
<protein>
    <submittedName>
        <fullName evidence="1">Acid sugar phosphatase</fullName>
        <ecNumber evidence="1">3.1.3.-</ecNumber>
    </submittedName>
</protein>
<dbReference type="SUPFAM" id="SSF56784">
    <property type="entry name" value="HAD-like"/>
    <property type="match status" value="1"/>
</dbReference>
<gene>
    <name evidence="1" type="primary">yutF_2</name>
    <name evidence="1" type="ORF">DSM104329_00779</name>
</gene>
<dbReference type="Proteomes" id="UP001162834">
    <property type="component" value="Chromosome"/>
</dbReference>